<dbReference type="CDD" id="cd11338">
    <property type="entry name" value="AmyAc_CMD"/>
    <property type="match status" value="1"/>
</dbReference>
<organism evidence="4 5">
    <name type="scientific">Tumebacillus lacus</name>
    <dbReference type="NCBI Taxonomy" id="2995335"/>
    <lineage>
        <taxon>Bacteria</taxon>
        <taxon>Bacillati</taxon>
        <taxon>Bacillota</taxon>
        <taxon>Bacilli</taxon>
        <taxon>Bacillales</taxon>
        <taxon>Alicyclobacillaceae</taxon>
        <taxon>Tumebacillus</taxon>
    </lineage>
</organism>
<keyword evidence="1 4" id="KW-0378">Hydrolase</keyword>
<evidence type="ECO:0000256" key="2">
    <source>
        <dbReference type="ARBA" id="ARBA00023295"/>
    </source>
</evidence>
<evidence type="ECO:0000313" key="4">
    <source>
        <dbReference type="EMBL" id="MCX7570652.1"/>
    </source>
</evidence>
<accession>A0ABT3X493</accession>
<dbReference type="GO" id="GO:0016787">
    <property type="term" value="F:hydrolase activity"/>
    <property type="evidence" value="ECO:0007669"/>
    <property type="project" value="UniProtKB-KW"/>
</dbReference>
<dbReference type="InterPro" id="IPR004185">
    <property type="entry name" value="Glyco_hydro_13_lg-like_dom"/>
</dbReference>
<reference evidence="4 5" key="1">
    <citation type="submission" date="2022-11" db="EMBL/GenBank/DDBJ databases">
        <title>Study of microbial diversity in lake waters.</title>
        <authorList>
            <person name="Zhang J."/>
        </authorList>
    </citation>
    <scope>NUCLEOTIDE SEQUENCE [LARGE SCALE GENOMIC DNA]</scope>
    <source>
        <strain evidence="4 5">DT12</strain>
    </source>
</reference>
<dbReference type="Gene3D" id="2.60.40.1180">
    <property type="entry name" value="Golgi alpha-mannosidase II"/>
    <property type="match status" value="1"/>
</dbReference>
<proteinExistence type="predicted"/>
<dbReference type="SUPFAM" id="SSF81296">
    <property type="entry name" value="E set domains"/>
    <property type="match status" value="1"/>
</dbReference>
<dbReference type="Proteomes" id="UP001208017">
    <property type="component" value="Unassembled WGS sequence"/>
</dbReference>
<dbReference type="SUPFAM" id="SSF51011">
    <property type="entry name" value="Glycosyl hydrolase domain"/>
    <property type="match status" value="1"/>
</dbReference>
<dbReference type="Gene3D" id="2.60.40.10">
    <property type="entry name" value="Immunoglobulins"/>
    <property type="match status" value="1"/>
</dbReference>
<feature type="domain" description="Glycosyl hydrolase family 13 catalytic" evidence="3">
    <location>
        <begin position="133"/>
        <end position="490"/>
    </location>
</feature>
<dbReference type="InterPro" id="IPR006047">
    <property type="entry name" value="GH13_cat_dom"/>
</dbReference>
<dbReference type="InterPro" id="IPR013783">
    <property type="entry name" value="Ig-like_fold"/>
</dbReference>
<keyword evidence="5" id="KW-1185">Reference proteome</keyword>
<dbReference type="CDD" id="cd02857">
    <property type="entry name" value="E_set_CDase_PDE_N"/>
    <property type="match status" value="1"/>
</dbReference>
<dbReference type="InterPro" id="IPR045857">
    <property type="entry name" value="O16G_dom_2"/>
</dbReference>
<dbReference type="Gene3D" id="3.90.400.10">
    <property type="entry name" value="Oligo-1,6-glucosidase, Domain 2"/>
    <property type="match status" value="1"/>
</dbReference>
<sequence length="572" mass="65461">MFQEAIYHQPLGAYGYAIGSNRAKITLRSKKGDLKAVSMLHEDRFDAPGSHGTLQLTLAGSDEMFDYWQGTVESETKRVRYRFLLDDGVNRLWYAEGGFATVGERAGWFHLPYLNLADLFTVPDWVEGAVVYQIFPDRFRNGNKDNDPDGVLPWGGTPTPSTFFGGDLAGIIEKLPYLSDLGVNLLYLTPVFFSPSTHKYDTIDYLAIDPQFGDLETMKELVDEAHKRGMRVMLDAVFNHCGMLFPPFQDVLARGQESEYADWFHIKSFPVDTQAINYETFATGVASMPKFRTEHPAVREYLLRVAEYWVKDIGIDGWRLDVADEVDHAFWREFRSVVRAANPEALIVGEAWHASTEWLNGDQWDSVMNYLFRDACIDFFAKGDIDVEGFDQRLTRVRMMYKEQATKAMFNLLDSHDTERFLTTCGEREELLRLAVTFQMSYMGIPEIYYGTEVGMVGLTDPDCRRCMIWDEQEQNRELYQWFRRMISIRKEHRALRVGSFRSVIVDALANVYGFVRETDEEGVLVVLNRSRFAQSVSWPDGVSGGVDLLSGARYDGVLEVEPFGAVLLKYK</sequence>
<evidence type="ECO:0000256" key="1">
    <source>
        <dbReference type="ARBA" id="ARBA00022801"/>
    </source>
</evidence>
<dbReference type="PANTHER" id="PTHR10357">
    <property type="entry name" value="ALPHA-AMYLASE FAMILY MEMBER"/>
    <property type="match status" value="1"/>
</dbReference>
<dbReference type="Pfam" id="PF00128">
    <property type="entry name" value="Alpha-amylase"/>
    <property type="match status" value="1"/>
</dbReference>
<dbReference type="PANTHER" id="PTHR10357:SF210">
    <property type="entry name" value="MALTODEXTRIN GLUCOSIDASE"/>
    <property type="match status" value="1"/>
</dbReference>
<keyword evidence="2" id="KW-0326">Glycosidase</keyword>
<gene>
    <name evidence="4" type="ORF">OS242_11815</name>
</gene>
<dbReference type="InterPro" id="IPR014756">
    <property type="entry name" value="Ig_E-set"/>
</dbReference>
<protein>
    <submittedName>
        <fullName evidence="4">Glycoside hydrolase family 13 protein</fullName>
    </submittedName>
</protein>
<name>A0ABT3X493_9BACL</name>
<evidence type="ECO:0000313" key="5">
    <source>
        <dbReference type="Proteomes" id="UP001208017"/>
    </source>
</evidence>
<dbReference type="SMART" id="SM00642">
    <property type="entry name" value="Aamy"/>
    <property type="match status" value="1"/>
</dbReference>
<comment type="caution">
    <text evidence="4">The sequence shown here is derived from an EMBL/GenBank/DDBJ whole genome shotgun (WGS) entry which is preliminary data.</text>
</comment>
<dbReference type="Gene3D" id="3.20.20.80">
    <property type="entry name" value="Glycosidases"/>
    <property type="match status" value="1"/>
</dbReference>
<dbReference type="SUPFAM" id="SSF51445">
    <property type="entry name" value="(Trans)glycosidases"/>
    <property type="match status" value="1"/>
</dbReference>
<dbReference type="InterPro" id="IPR017853">
    <property type="entry name" value="GH"/>
</dbReference>
<dbReference type="InterPro" id="IPR013780">
    <property type="entry name" value="Glyco_hydro_b"/>
</dbReference>
<evidence type="ECO:0000259" key="3">
    <source>
        <dbReference type="SMART" id="SM00642"/>
    </source>
</evidence>
<dbReference type="RefSeq" id="WP_267151900.1">
    <property type="nucleotide sequence ID" value="NZ_JAPMLT010000005.1"/>
</dbReference>
<dbReference type="Pfam" id="PF02903">
    <property type="entry name" value="Alpha-amylase_N"/>
    <property type="match status" value="1"/>
</dbReference>
<dbReference type="EMBL" id="JAPMLT010000005">
    <property type="protein sequence ID" value="MCX7570652.1"/>
    <property type="molecule type" value="Genomic_DNA"/>
</dbReference>